<dbReference type="AlphaFoldDB" id="A0A426U0S0"/>
<proteinExistence type="predicted"/>
<comment type="caution">
    <text evidence="3">The sequence shown here is derived from an EMBL/GenBank/DDBJ whole genome shotgun (WGS) entry which is preliminary data.</text>
</comment>
<feature type="domain" description="HNH nuclease" evidence="1">
    <location>
        <begin position="215"/>
        <end position="269"/>
    </location>
</feature>
<reference evidence="3 4" key="1">
    <citation type="submission" date="2018-12" db="EMBL/GenBank/DDBJ databases">
        <title>Genome Sequence of Candidatus Viridilinea halotolerans isolated from saline sulfide-rich spring.</title>
        <authorList>
            <person name="Grouzdev D.S."/>
            <person name="Burganskaya E.I."/>
            <person name="Krutkina M.S."/>
            <person name="Sukhacheva M.V."/>
            <person name="Gorlenko V.M."/>
        </authorList>
    </citation>
    <scope>NUCLEOTIDE SEQUENCE [LARGE SCALE GENOMIC DNA]</scope>
    <source>
        <strain evidence="3">Chok-6</strain>
    </source>
</reference>
<feature type="domain" description="ScoMcrA-like DNA sulfur-binding" evidence="2">
    <location>
        <begin position="22"/>
        <end position="159"/>
    </location>
</feature>
<evidence type="ECO:0000313" key="3">
    <source>
        <dbReference type="EMBL" id="RRR72430.1"/>
    </source>
</evidence>
<dbReference type="InterPro" id="IPR003615">
    <property type="entry name" value="HNH_nuc"/>
</dbReference>
<dbReference type="InterPro" id="IPR058813">
    <property type="entry name" value="DNA-SBD_ScoMcrA"/>
</dbReference>
<dbReference type="InterPro" id="IPR011396">
    <property type="entry name" value="PT_DNA_restrict"/>
</dbReference>
<evidence type="ECO:0000313" key="4">
    <source>
        <dbReference type="Proteomes" id="UP000280307"/>
    </source>
</evidence>
<keyword evidence="3" id="KW-0540">Nuclease</keyword>
<name>A0A426U0S0_9CHLR</name>
<sequence length="331" mass="37165">MLEKYKTTFAKLRIDRVPSRWDEATNGGAPHKALLLLSVLDLVAQGEINAPLVVLHADLIDLFDRYWRTVMGSERKGNIALPFYHLKSDGFWHLVAVPGQEQALHAQIRSLKTLEESVLGAELDAELFALLLVPHARDDLRRVLVETYFAPHVRAALVEVGVITAHSFEYSRSLIKRAREPFTLKETPDLAEQYATESRSTGFRRTVVAAYQHTCAVCKIRIVTPEGRTAVSAAHIVPWSVSHNDDPRNGMALCGLHHWAFDEGLIGINPATYQIIISPVVDPDEQATEPLRRLHDAALHLPEAPILHPAPSALQWHQREVFRNIALRRIV</sequence>
<accession>A0A426U0S0</accession>
<dbReference type="Proteomes" id="UP000280307">
    <property type="component" value="Unassembled WGS sequence"/>
</dbReference>
<dbReference type="Pfam" id="PF26340">
    <property type="entry name" value="DNA-SBD_ScoMcrA"/>
    <property type="match status" value="1"/>
</dbReference>
<dbReference type="CDD" id="cd00085">
    <property type="entry name" value="HNHc"/>
    <property type="match status" value="1"/>
</dbReference>
<dbReference type="EMBL" id="RSAS01000393">
    <property type="protein sequence ID" value="RRR72430.1"/>
    <property type="molecule type" value="Genomic_DNA"/>
</dbReference>
<gene>
    <name evidence="3" type="ORF">EI684_10125</name>
</gene>
<dbReference type="Pfam" id="PF13391">
    <property type="entry name" value="HNH_2"/>
    <property type="match status" value="1"/>
</dbReference>
<protein>
    <submittedName>
        <fullName evidence="3">HNH endonuclease</fullName>
    </submittedName>
</protein>
<keyword evidence="3" id="KW-0255">Endonuclease</keyword>
<organism evidence="3 4">
    <name type="scientific">Candidatus Viridilinea halotolerans</name>
    <dbReference type="NCBI Taxonomy" id="2491704"/>
    <lineage>
        <taxon>Bacteria</taxon>
        <taxon>Bacillati</taxon>
        <taxon>Chloroflexota</taxon>
        <taxon>Chloroflexia</taxon>
        <taxon>Chloroflexales</taxon>
        <taxon>Chloroflexineae</taxon>
        <taxon>Oscillochloridaceae</taxon>
        <taxon>Candidatus Viridilinea</taxon>
    </lineage>
</organism>
<dbReference type="PIRSF" id="PIRSF030850">
    <property type="entry name" value="UCP030850"/>
    <property type="match status" value="1"/>
</dbReference>
<dbReference type="GO" id="GO:0004519">
    <property type="term" value="F:endonuclease activity"/>
    <property type="evidence" value="ECO:0007669"/>
    <property type="project" value="UniProtKB-KW"/>
</dbReference>
<keyword evidence="3" id="KW-0378">Hydrolase</keyword>
<evidence type="ECO:0000259" key="1">
    <source>
        <dbReference type="Pfam" id="PF13391"/>
    </source>
</evidence>
<evidence type="ECO:0000259" key="2">
    <source>
        <dbReference type="Pfam" id="PF26340"/>
    </source>
</evidence>